<evidence type="ECO:0000256" key="9">
    <source>
        <dbReference type="ARBA" id="ARBA00023136"/>
    </source>
</evidence>
<dbReference type="PROSITE" id="PS50211">
    <property type="entry name" value="DENN"/>
    <property type="match status" value="1"/>
</dbReference>
<evidence type="ECO:0000259" key="11">
    <source>
        <dbReference type="PROSITE" id="PS50211"/>
    </source>
</evidence>
<keyword evidence="8" id="KW-0053">Apoptosis</keyword>
<dbReference type="Pfam" id="PF02141">
    <property type="entry name" value="DENN"/>
    <property type="match status" value="1"/>
</dbReference>
<evidence type="ECO:0000256" key="6">
    <source>
        <dbReference type="ARBA" id="ARBA00022490"/>
    </source>
</evidence>
<dbReference type="Proteomes" id="UP000001307">
    <property type="component" value="Unassembled WGS sequence"/>
</dbReference>
<proteinExistence type="inferred from homology"/>
<dbReference type="Pfam" id="PF03456">
    <property type="entry name" value="uDENN"/>
    <property type="match status" value="1"/>
</dbReference>
<dbReference type="PANTHER" id="PTHR13008:SF7">
    <property type="entry name" value="MAP KINASE-ACTIVATING DEATH DOMAIN PROTEIN"/>
    <property type="match status" value="1"/>
</dbReference>
<keyword evidence="9" id="KW-0472">Membrane</keyword>
<evidence type="ECO:0000256" key="5">
    <source>
        <dbReference type="ARBA" id="ARBA00022475"/>
    </source>
</evidence>
<name>E4X704_OIKDI</name>
<keyword evidence="13" id="KW-1185">Reference proteome</keyword>
<dbReference type="SMART" id="SM00801">
    <property type="entry name" value="dDENN"/>
    <property type="match status" value="1"/>
</dbReference>
<comment type="subcellular location">
    <subcellularLocation>
        <location evidence="1">Cell membrane</location>
    </subcellularLocation>
    <subcellularLocation>
        <location evidence="2">Cytoplasm</location>
    </subcellularLocation>
</comment>
<evidence type="ECO:0000256" key="4">
    <source>
        <dbReference type="ARBA" id="ARBA00017868"/>
    </source>
</evidence>
<keyword evidence="6" id="KW-0963">Cytoplasm</keyword>
<feature type="domain" description="UDENN" evidence="11">
    <location>
        <begin position="13"/>
        <end position="479"/>
    </location>
</feature>
<dbReference type="GO" id="GO:0032483">
    <property type="term" value="P:regulation of Rab protein signal transduction"/>
    <property type="evidence" value="ECO:0007669"/>
    <property type="project" value="TreeGrafter"/>
</dbReference>
<evidence type="ECO:0000313" key="13">
    <source>
        <dbReference type="Proteomes" id="UP000001307"/>
    </source>
</evidence>
<dbReference type="Gene3D" id="3.40.50.11500">
    <property type="match status" value="1"/>
</dbReference>
<feature type="compositionally biased region" description="Low complexity" evidence="10">
    <location>
        <begin position="575"/>
        <end position="590"/>
    </location>
</feature>
<keyword evidence="5" id="KW-1003">Cell membrane</keyword>
<protein>
    <recommendedName>
        <fullName evidence="4">MAP kinase-activating death domain protein</fullName>
    </recommendedName>
</protein>
<dbReference type="InterPro" id="IPR057469">
    <property type="entry name" value="PH_MADD"/>
</dbReference>
<dbReference type="FunFam" id="3.40.50.11500:FF:000010">
    <property type="entry name" value="Protein CBR-AEX-3"/>
    <property type="match status" value="1"/>
</dbReference>
<evidence type="ECO:0000313" key="12">
    <source>
        <dbReference type="EMBL" id="CBY07943.1"/>
    </source>
</evidence>
<evidence type="ECO:0000256" key="7">
    <source>
        <dbReference type="ARBA" id="ARBA00022658"/>
    </source>
</evidence>
<dbReference type="InterPro" id="IPR043153">
    <property type="entry name" value="DENN_C"/>
</dbReference>
<gene>
    <name evidence="12" type="ORF">GSOID_T00003306001</name>
</gene>
<dbReference type="SMART" id="SM00800">
    <property type="entry name" value="uDENN"/>
    <property type="match status" value="1"/>
</dbReference>
<evidence type="ECO:0000256" key="2">
    <source>
        <dbReference type="ARBA" id="ARBA00004496"/>
    </source>
</evidence>
<dbReference type="EMBL" id="FN653027">
    <property type="protein sequence ID" value="CBY07943.1"/>
    <property type="molecule type" value="Genomic_DNA"/>
</dbReference>
<evidence type="ECO:0000256" key="1">
    <source>
        <dbReference type="ARBA" id="ARBA00004236"/>
    </source>
</evidence>
<dbReference type="InterPro" id="IPR005113">
    <property type="entry name" value="uDENN_dom"/>
</dbReference>
<dbReference type="OrthoDB" id="6282239at2759"/>
<dbReference type="GO" id="GO:0005085">
    <property type="term" value="F:guanyl-nucleotide exchange factor activity"/>
    <property type="evidence" value="ECO:0007669"/>
    <property type="project" value="UniProtKB-KW"/>
</dbReference>
<dbReference type="GO" id="GO:0005829">
    <property type="term" value="C:cytosol"/>
    <property type="evidence" value="ECO:0007669"/>
    <property type="project" value="TreeGrafter"/>
</dbReference>
<dbReference type="GO" id="GO:0005886">
    <property type="term" value="C:plasma membrane"/>
    <property type="evidence" value="ECO:0007669"/>
    <property type="project" value="UniProtKB-SubCell"/>
</dbReference>
<dbReference type="Gene3D" id="3.30.450.200">
    <property type="match status" value="1"/>
</dbReference>
<evidence type="ECO:0000256" key="8">
    <source>
        <dbReference type="ARBA" id="ARBA00022703"/>
    </source>
</evidence>
<dbReference type="InterPro" id="IPR037516">
    <property type="entry name" value="Tripartite_DENN"/>
</dbReference>
<dbReference type="GO" id="GO:0006915">
    <property type="term" value="P:apoptotic process"/>
    <property type="evidence" value="ECO:0007669"/>
    <property type="project" value="UniProtKB-KW"/>
</dbReference>
<dbReference type="InterPro" id="IPR001194">
    <property type="entry name" value="cDENN_dom"/>
</dbReference>
<dbReference type="SMART" id="SM00799">
    <property type="entry name" value="DENN"/>
    <property type="match status" value="1"/>
</dbReference>
<dbReference type="AlphaFoldDB" id="E4X704"/>
<keyword evidence="7" id="KW-0344">Guanine-nucleotide releasing factor</keyword>
<accession>E4X704</accession>
<evidence type="ECO:0000256" key="3">
    <source>
        <dbReference type="ARBA" id="ARBA00005978"/>
    </source>
</evidence>
<dbReference type="InterPro" id="IPR056574">
    <property type="entry name" value="Death_MADD"/>
</dbReference>
<dbReference type="Pfam" id="PF25328">
    <property type="entry name" value="PH_MADD"/>
    <property type="match status" value="1"/>
</dbReference>
<organism evidence="12">
    <name type="scientific">Oikopleura dioica</name>
    <name type="common">Tunicate</name>
    <dbReference type="NCBI Taxonomy" id="34765"/>
    <lineage>
        <taxon>Eukaryota</taxon>
        <taxon>Metazoa</taxon>
        <taxon>Chordata</taxon>
        <taxon>Tunicata</taxon>
        <taxon>Appendicularia</taxon>
        <taxon>Copelata</taxon>
        <taxon>Oikopleuridae</taxon>
        <taxon>Oikopleura</taxon>
    </lineage>
</organism>
<dbReference type="InterPro" id="IPR005112">
    <property type="entry name" value="dDENN_dom"/>
</dbReference>
<dbReference type="InParanoid" id="E4X704"/>
<dbReference type="GO" id="GO:0042981">
    <property type="term" value="P:regulation of apoptotic process"/>
    <property type="evidence" value="ECO:0007669"/>
    <property type="project" value="TreeGrafter"/>
</dbReference>
<dbReference type="InterPro" id="IPR039980">
    <property type="entry name" value="MADD"/>
</dbReference>
<comment type="similarity">
    <text evidence="3">Belongs to the MADD family.</text>
</comment>
<dbReference type="Pfam" id="PF23629">
    <property type="entry name" value="Death_MADD"/>
    <property type="match status" value="1"/>
</dbReference>
<dbReference type="PANTHER" id="PTHR13008">
    <property type="entry name" value="MAP-KINASE ACTIVATING DEATH DOMAIN PROTEIN MADD /DENN/AEX-3 C.ELEGANS"/>
    <property type="match status" value="1"/>
</dbReference>
<reference evidence="12" key="1">
    <citation type="journal article" date="2010" name="Science">
        <title>Plasticity of animal genome architecture unmasked by rapid evolution of a pelagic tunicate.</title>
        <authorList>
            <person name="Denoeud F."/>
            <person name="Henriet S."/>
            <person name="Mungpakdee S."/>
            <person name="Aury J.M."/>
            <person name="Da Silva C."/>
            <person name="Brinkmann H."/>
            <person name="Mikhaleva J."/>
            <person name="Olsen L.C."/>
            <person name="Jubin C."/>
            <person name="Canestro C."/>
            <person name="Bouquet J.M."/>
            <person name="Danks G."/>
            <person name="Poulain J."/>
            <person name="Campsteijn C."/>
            <person name="Adamski M."/>
            <person name="Cross I."/>
            <person name="Yadetie F."/>
            <person name="Muffato M."/>
            <person name="Louis A."/>
            <person name="Butcher S."/>
            <person name="Tsagkogeorga G."/>
            <person name="Konrad A."/>
            <person name="Singh S."/>
            <person name="Jensen M.F."/>
            <person name="Cong E.H."/>
            <person name="Eikeseth-Otteraa H."/>
            <person name="Noel B."/>
            <person name="Anthouard V."/>
            <person name="Porcel B.M."/>
            <person name="Kachouri-Lafond R."/>
            <person name="Nishino A."/>
            <person name="Ugolini M."/>
            <person name="Chourrout P."/>
            <person name="Nishida H."/>
            <person name="Aasland R."/>
            <person name="Huzurbazar S."/>
            <person name="Westhof E."/>
            <person name="Delsuc F."/>
            <person name="Lehrach H."/>
            <person name="Reinhardt R."/>
            <person name="Weissenbach J."/>
            <person name="Roy S.W."/>
            <person name="Artiguenave F."/>
            <person name="Postlethwait J.H."/>
            <person name="Manak J.R."/>
            <person name="Thompson E.M."/>
            <person name="Jaillon O."/>
            <person name="Du Pasquier L."/>
            <person name="Boudinot P."/>
            <person name="Liberles D.A."/>
            <person name="Volff J.N."/>
            <person name="Philippe H."/>
            <person name="Lenhard B."/>
            <person name="Roest Crollius H."/>
            <person name="Wincker P."/>
            <person name="Chourrout D."/>
        </authorList>
    </citation>
    <scope>NUCLEOTIDE SEQUENCE [LARGE SCALE GENOMIC DNA]</scope>
</reference>
<feature type="region of interest" description="Disordered" evidence="10">
    <location>
        <begin position="549"/>
        <end position="606"/>
    </location>
</feature>
<evidence type="ECO:0000256" key="10">
    <source>
        <dbReference type="SAM" id="MobiDB-lite"/>
    </source>
</evidence>
<sequence length="1164" mass="132674">MNHLSDEKRQFLDYLFFVAPQTGDVSETSVISKKYPKEDNEESSLPNDVAYFCQPEGTYIEKFYGGSAVMKDSSFVFTLTDKDTSSTRYGVCHNFYVRKNPSDSTKDKLVSICVLTCHQFISGFRTVLATLKKITDSADRCCRERSTSCLEIWDYFTRSEMQLCDFPGIVQEYIQIIENWISMLLDSPVPEAGKSILNLQLLPDIHSSIHFALPDPTRLTLIDFPLHLPLELLGVNQCLKVLTCILLEHKVLVLSRDYNALTMSVLALVSMLYPLEYMFPVIPLLPCLMPSSEQILLAPTPFVIGIPASFVLLKKINLPQDVWVVDLDTNKIYQPKNEPDLPRLPELETTQLKSHLFQALKAMGSEDNYTAVENIENTRGSVKESYIYGNDVECVDVATRVAMIRFFDSPGVLRGAHKHMRTLRLYPRPVVAFQADCFLQSIELDNEGPMQENSFISLLSRTQAVEYLGEWSLSPSNVAFMRIQNGIWDPALIGDKPKWFAGQMESVNYNIASVPMLDQILKNADRIEAGDLLSPADLEFKRPVTSGFHERPENLALTRTRPPVSRGQSIQMMRSTSNSSVASSHKSSNSPMLRRTSQNEASNIPVGLSERQNEIRSLQQAKLQARQKRRLEITQDAELIREAAREALDGNGVSWIRLRKIKKLMESESWRLYMLSRLNQLTQREENTVYVESVEISPKAFKGISDLLKAVESGLESNFKEKKGNGGLSSVFFLMEIGHTHYCTKEEIQSPRQSLSESFSSFDNTVKAARIVAQGALTQINRQISQHKISELRLSSGSTTSEPTSIGIRRELKYRAGRMIEVETDEDDNEVRVYLYEALSREETAIWKKAQLWENAFLDVVSLERDALGMEHGPTDMIVRYRNLATAEKRRLENDEDQLLVTVLYNMSAFMIMMDVNPKLIRRKVRRLLGKSHIGLQQDKEIQRLLDSCEELHGNSADLKPLGSRHIRKQSFVVHAGTSAAGEVLFLEVCTDALILRNGMGTICERWWHEKLINMTFCPKTKVLCLWRRNGQETQLSKFYTKKCRELHHCLQEATQNSAARRHRPEIGGDFPVTDARTNKDGSLRVSLDGIIIKFEKSKMFLDIRHIKKCNTVKGVFIMEQIKPDTDEIIIHKFKSPISAEICYAVLCLFRYKTHYVNYIFEFS</sequence>